<protein>
    <submittedName>
        <fullName evidence="2">Iron-containing redox enzyme family protein</fullName>
    </submittedName>
</protein>
<evidence type="ECO:0000313" key="2">
    <source>
        <dbReference type="EMBL" id="MDL0433224.1"/>
    </source>
</evidence>
<dbReference type="Proteomes" id="UP001227964">
    <property type="component" value="Unassembled WGS sequence"/>
</dbReference>
<sequence>MTDINNANLQTEINQLIRHYMDGINWFDYSKNRLNREGAGVYVQQHGVFTRHSRQCWAHVVGNCPEVEPRRFIVKENLFEEEGIEEESHYLKLVKLGEALGLTSEQVHQAQALPSTRAALLIWETLTKDRHWILGCVAKGALEQVNQVECGEMSLAEGNRWMNQLGLTENDVEFWLMHDELDKEHGSGAFDLALHFLPSARGVDANDVLEAVEDSMFAWKIFLEGIADVADSRNTA</sequence>
<dbReference type="Pfam" id="PF14518">
    <property type="entry name" value="Haem_oxygenas_2"/>
    <property type="match status" value="1"/>
</dbReference>
<keyword evidence="1" id="KW-0560">Oxidoreductase</keyword>
<dbReference type="PANTHER" id="PTHR40279:SF3">
    <property type="entry name" value="4-AMINOBENZOATE SYNTHASE"/>
    <property type="match status" value="1"/>
</dbReference>
<dbReference type="RefSeq" id="WP_191967026.1">
    <property type="nucleotide sequence ID" value="NZ_JASSVS010000012.1"/>
</dbReference>
<comment type="caution">
    <text evidence="2">The sequence shown here is derived from an EMBL/GenBank/DDBJ whole genome shotgun (WGS) entry which is preliminary data.</text>
</comment>
<dbReference type="InterPro" id="IPR016084">
    <property type="entry name" value="Haem_Oase-like_multi-hlx"/>
</dbReference>
<proteinExistence type="predicted"/>
<organism evidence="2 3">
    <name type="scientific">Marinobacter azerbaijanicus</name>
    <dbReference type="NCBI Taxonomy" id="3050455"/>
    <lineage>
        <taxon>Bacteria</taxon>
        <taxon>Pseudomonadati</taxon>
        <taxon>Pseudomonadota</taxon>
        <taxon>Gammaproteobacteria</taxon>
        <taxon>Pseudomonadales</taxon>
        <taxon>Marinobacteraceae</taxon>
        <taxon>Marinobacter</taxon>
    </lineage>
</organism>
<gene>
    <name evidence="2" type="ORF">QPM17_18955</name>
</gene>
<dbReference type="PANTHER" id="PTHR40279">
    <property type="entry name" value="PQQC-LIKE PROTEIN"/>
    <property type="match status" value="1"/>
</dbReference>
<keyword evidence="3" id="KW-1185">Reference proteome</keyword>
<evidence type="ECO:0000256" key="1">
    <source>
        <dbReference type="ARBA" id="ARBA00023002"/>
    </source>
</evidence>
<dbReference type="EMBL" id="JASSVS010000012">
    <property type="protein sequence ID" value="MDL0433224.1"/>
    <property type="molecule type" value="Genomic_DNA"/>
</dbReference>
<accession>A0ABT7IGC8</accession>
<name>A0ABT7IGC8_9GAMM</name>
<evidence type="ECO:0000313" key="3">
    <source>
        <dbReference type="Proteomes" id="UP001227964"/>
    </source>
</evidence>
<dbReference type="InterPro" id="IPR039068">
    <property type="entry name" value="PqqC-like"/>
</dbReference>
<dbReference type="SUPFAM" id="SSF48613">
    <property type="entry name" value="Heme oxygenase-like"/>
    <property type="match status" value="1"/>
</dbReference>
<dbReference type="Gene3D" id="1.20.910.10">
    <property type="entry name" value="Heme oxygenase-like"/>
    <property type="match status" value="1"/>
</dbReference>
<reference evidence="2 3" key="1">
    <citation type="submission" date="2023-06" db="EMBL/GenBank/DDBJ databases">
        <title>Marinobacter azerbaijanicus a moderately halophilic, isolated from Urmia Lake in Azerbaijan region of Iran.</title>
        <authorList>
            <person name="Sanchez-Porro C."/>
            <person name="Aghdam E.M."/>
            <person name="Saheb S.M."/>
            <person name="Tarhriz V."/>
            <person name="Kazemi E."/>
            <person name="Ammozegar M.A."/>
            <person name="Ventosa A."/>
            <person name="Hejazi M.S."/>
        </authorList>
    </citation>
    <scope>NUCLEOTIDE SEQUENCE [LARGE SCALE GENOMIC DNA]</scope>
    <source>
        <strain evidence="2 3">TBZ242</strain>
    </source>
</reference>